<evidence type="ECO:0000259" key="1">
    <source>
        <dbReference type="PROSITE" id="PS50011"/>
    </source>
</evidence>
<dbReference type="GO" id="GO:0005524">
    <property type="term" value="F:ATP binding"/>
    <property type="evidence" value="ECO:0007669"/>
    <property type="project" value="InterPro"/>
</dbReference>
<evidence type="ECO:0000313" key="2">
    <source>
        <dbReference type="EMBL" id="KAJ7206126.1"/>
    </source>
</evidence>
<keyword evidence="3" id="KW-1185">Reference proteome</keyword>
<reference evidence="2" key="1">
    <citation type="submission" date="2023-03" db="EMBL/GenBank/DDBJ databases">
        <title>Massive genome expansion in bonnet fungi (Mycena s.s.) driven by repeated elements and novel gene families across ecological guilds.</title>
        <authorList>
            <consortium name="Lawrence Berkeley National Laboratory"/>
            <person name="Harder C.B."/>
            <person name="Miyauchi S."/>
            <person name="Viragh M."/>
            <person name="Kuo A."/>
            <person name="Thoen E."/>
            <person name="Andreopoulos B."/>
            <person name="Lu D."/>
            <person name="Skrede I."/>
            <person name="Drula E."/>
            <person name="Henrissat B."/>
            <person name="Morin E."/>
            <person name="Kohler A."/>
            <person name="Barry K."/>
            <person name="LaButti K."/>
            <person name="Morin E."/>
            <person name="Salamov A."/>
            <person name="Lipzen A."/>
            <person name="Mereny Z."/>
            <person name="Hegedus B."/>
            <person name="Baldrian P."/>
            <person name="Stursova M."/>
            <person name="Weitz H."/>
            <person name="Taylor A."/>
            <person name="Grigoriev I.V."/>
            <person name="Nagy L.G."/>
            <person name="Martin F."/>
            <person name="Kauserud H."/>
        </authorList>
    </citation>
    <scope>NUCLEOTIDE SEQUENCE</scope>
    <source>
        <strain evidence="2">9144</strain>
    </source>
</reference>
<dbReference type="InterPro" id="IPR000719">
    <property type="entry name" value="Prot_kinase_dom"/>
</dbReference>
<proteinExistence type="predicted"/>
<organism evidence="2 3">
    <name type="scientific">Mycena pura</name>
    <dbReference type="NCBI Taxonomy" id="153505"/>
    <lineage>
        <taxon>Eukaryota</taxon>
        <taxon>Fungi</taxon>
        <taxon>Dikarya</taxon>
        <taxon>Basidiomycota</taxon>
        <taxon>Agaricomycotina</taxon>
        <taxon>Agaricomycetes</taxon>
        <taxon>Agaricomycetidae</taxon>
        <taxon>Agaricales</taxon>
        <taxon>Marasmiineae</taxon>
        <taxon>Mycenaceae</taxon>
        <taxon>Mycena</taxon>
    </lineage>
</organism>
<dbReference type="SUPFAM" id="SSF56112">
    <property type="entry name" value="Protein kinase-like (PK-like)"/>
    <property type="match status" value="1"/>
</dbReference>
<dbReference type="Pfam" id="PF07714">
    <property type="entry name" value="PK_Tyr_Ser-Thr"/>
    <property type="match status" value="1"/>
</dbReference>
<dbReference type="SMART" id="SM00220">
    <property type="entry name" value="S_TKc"/>
    <property type="match status" value="1"/>
</dbReference>
<dbReference type="InterPro" id="IPR011009">
    <property type="entry name" value="Kinase-like_dom_sf"/>
</dbReference>
<accession>A0AAD6YEU9</accession>
<protein>
    <recommendedName>
        <fullName evidence="1">Protein kinase domain-containing protein</fullName>
    </recommendedName>
</protein>
<dbReference type="Gene3D" id="1.10.510.10">
    <property type="entry name" value="Transferase(Phosphotransferase) domain 1"/>
    <property type="match status" value="1"/>
</dbReference>
<sequence>MIIQAVNHNALFVKETPPAPRGSSDQLIKETDIFYKTEHEVHPGGDVLGHLLTHRDPPPTLAVRLHWACNIARARLTTNIAEGLAYLHSRGVIWVDVSLQNVLLTSGNRALLCDFAGSCIYPITGAKPVPVEYTVPQISLNPMMAMPKYSHMLEWDGPGSGSPYAVGNVTPHHDRFGFGVLLFCLAALRFVHSPNLVVRDPETFEKIYSFHRAERFDTLGDVKEYAALETIIQKCFRAQYASSDELFGDMKAAAEAMPPDSPLLQDRVQDPIIQFLPRKPGRAFYPFDLQEQEFNEEFLADL</sequence>
<evidence type="ECO:0000313" key="3">
    <source>
        <dbReference type="Proteomes" id="UP001219525"/>
    </source>
</evidence>
<name>A0AAD6YEU9_9AGAR</name>
<dbReference type="GO" id="GO:0004672">
    <property type="term" value="F:protein kinase activity"/>
    <property type="evidence" value="ECO:0007669"/>
    <property type="project" value="InterPro"/>
</dbReference>
<gene>
    <name evidence="2" type="ORF">GGX14DRAFT_458278</name>
</gene>
<dbReference type="InterPro" id="IPR001245">
    <property type="entry name" value="Ser-Thr/Tyr_kinase_cat_dom"/>
</dbReference>
<dbReference type="Proteomes" id="UP001219525">
    <property type="component" value="Unassembled WGS sequence"/>
</dbReference>
<dbReference type="PROSITE" id="PS50011">
    <property type="entry name" value="PROTEIN_KINASE_DOM"/>
    <property type="match status" value="1"/>
</dbReference>
<feature type="domain" description="Protein kinase" evidence="1">
    <location>
        <begin position="1"/>
        <end position="299"/>
    </location>
</feature>
<comment type="caution">
    <text evidence="2">The sequence shown here is derived from an EMBL/GenBank/DDBJ whole genome shotgun (WGS) entry which is preliminary data.</text>
</comment>
<dbReference type="AlphaFoldDB" id="A0AAD6YEU9"/>
<dbReference type="EMBL" id="JARJCW010000041">
    <property type="protein sequence ID" value="KAJ7206126.1"/>
    <property type="molecule type" value="Genomic_DNA"/>
</dbReference>